<dbReference type="EMBL" id="GBRH01278325">
    <property type="protein sequence ID" value="JAD19570.1"/>
    <property type="molecule type" value="Transcribed_RNA"/>
</dbReference>
<proteinExistence type="predicted"/>
<reference evidence="2" key="1">
    <citation type="submission" date="2014-09" db="EMBL/GenBank/DDBJ databases">
        <authorList>
            <person name="Magalhaes I.L.F."/>
            <person name="Oliveira U."/>
            <person name="Santos F.R."/>
            <person name="Vidigal T.H.D.A."/>
            <person name="Brescovit A.D."/>
            <person name="Santos A.J."/>
        </authorList>
    </citation>
    <scope>NUCLEOTIDE SEQUENCE</scope>
    <source>
        <tissue evidence="2">Shoot tissue taken approximately 20 cm above the soil surface</tissue>
    </source>
</reference>
<dbReference type="AlphaFoldDB" id="A0A0A8Y2T5"/>
<organism evidence="2">
    <name type="scientific">Arundo donax</name>
    <name type="common">Giant reed</name>
    <name type="synonym">Donax arundinaceus</name>
    <dbReference type="NCBI Taxonomy" id="35708"/>
    <lineage>
        <taxon>Eukaryota</taxon>
        <taxon>Viridiplantae</taxon>
        <taxon>Streptophyta</taxon>
        <taxon>Embryophyta</taxon>
        <taxon>Tracheophyta</taxon>
        <taxon>Spermatophyta</taxon>
        <taxon>Magnoliopsida</taxon>
        <taxon>Liliopsida</taxon>
        <taxon>Poales</taxon>
        <taxon>Poaceae</taxon>
        <taxon>PACMAD clade</taxon>
        <taxon>Arundinoideae</taxon>
        <taxon>Arundineae</taxon>
        <taxon>Arundo</taxon>
    </lineage>
</organism>
<evidence type="ECO:0000256" key="1">
    <source>
        <dbReference type="SAM" id="SignalP"/>
    </source>
</evidence>
<sequence>MIFEQNICTFFLPTLPCFLLSTIATDQVRVNWFQFIGFHYYSENNNWMIFHC</sequence>
<protein>
    <submittedName>
        <fullName evidence="2">Uncharacterized protein</fullName>
    </submittedName>
</protein>
<feature type="signal peptide" evidence="1">
    <location>
        <begin position="1"/>
        <end position="24"/>
    </location>
</feature>
<reference evidence="2" key="2">
    <citation type="journal article" date="2015" name="Data Brief">
        <title>Shoot transcriptome of the giant reed, Arundo donax.</title>
        <authorList>
            <person name="Barrero R.A."/>
            <person name="Guerrero F.D."/>
            <person name="Moolhuijzen P."/>
            <person name="Goolsby J.A."/>
            <person name="Tidwell J."/>
            <person name="Bellgard S.E."/>
            <person name="Bellgard M.I."/>
        </authorList>
    </citation>
    <scope>NUCLEOTIDE SEQUENCE</scope>
    <source>
        <tissue evidence="2">Shoot tissue taken approximately 20 cm above the soil surface</tissue>
    </source>
</reference>
<name>A0A0A8Y2T5_ARUDO</name>
<evidence type="ECO:0000313" key="2">
    <source>
        <dbReference type="EMBL" id="JAD19570.1"/>
    </source>
</evidence>
<accession>A0A0A8Y2T5</accession>
<keyword evidence="1" id="KW-0732">Signal</keyword>
<feature type="chain" id="PRO_5002059561" evidence="1">
    <location>
        <begin position="25"/>
        <end position="52"/>
    </location>
</feature>